<dbReference type="AlphaFoldDB" id="A0A401NN03"/>
<keyword evidence="1" id="KW-1133">Transmembrane helix</keyword>
<sequence length="130" mass="14888">MEICSNFPNCCPFQLSEFQRLKDTYCFPMPSLLIFFSNQTRWLICGCPSQVRLSLFPEGCFLLTAKSSFRAEYVNVSVRYFVISFGSCGSSVVGSHLATISIIYYFFGFYKRWFAYLVASFNVVDSRDCG</sequence>
<keyword evidence="1" id="KW-0472">Membrane</keyword>
<evidence type="ECO:0000313" key="3">
    <source>
        <dbReference type="Proteomes" id="UP000288216"/>
    </source>
</evidence>
<keyword evidence="1" id="KW-0812">Transmembrane</keyword>
<proteinExistence type="predicted"/>
<evidence type="ECO:0000256" key="1">
    <source>
        <dbReference type="SAM" id="Phobius"/>
    </source>
</evidence>
<accession>A0A401NN03</accession>
<gene>
    <name evidence="2" type="ORF">scyTo_0013046</name>
</gene>
<evidence type="ECO:0000313" key="2">
    <source>
        <dbReference type="EMBL" id="GCB62271.1"/>
    </source>
</evidence>
<feature type="transmembrane region" description="Helical" evidence="1">
    <location>
        <begin position="80"/>
        <end position="107"/>
    </location>
</feature>
<protein>
    <submittedName>
        <fullName evidence="2">Uncharacterized protein</fullName>
    </submittedName>
</protein>
<comment type="caution">
    <text evidence="2">The sequence shown here is derived from an EMBL/GenBank/DDBJ whole genome shotgun (WGS) entry which is preliminary data.</text>
</comment>
<dbReference type="EMBL" id="BFAA01006513">
    <property type="protein sequence ID" value="GCB62271.1"/>
    <property type="molecule type" value="Genomic_DNA"/>
</dbReference>
<reference evidence="2 3" key="1">
    <citation type="journal article" date="2018" name="Nat. Ecol. Evol.">
        <title>Shark genomes provide insights into elasmobranch evolution and the origin of vertebrates.</title>
        <authorList>
            <person name="Hara Y"/>
            <person name="Yamaguchi K"/>
            <person name="Onimaru K"/>
            <person name="Kadota M"/>
            <person name="Koyanagi M"/>
            <person name="Keeley SD"/>
            <person name="Tatsumi K"/>
            <person name="Tanaka K"/>
            <person name="Motone F"/>
            <person name="Kageyama Y"/>
            <person name="Nozu R"/>
            <person name="Adachi N"/>
            <person name="Nishimura O"/>
            <person name="Nakagawa R"/>
            <person name="Tanegashima C"/>
            <person name="Kiyatake I"/>
            <person name="Matsumoto R"/>
            <person name="Murakumo K"/>
            <person name="Nishida K"/>
            <person name="Terakita A"/>
            <person name="Kuratani S"/>
            <person name="Sato K"/>
            <person name="Hyodo S Kuraku.S."/>
        </authorList>
    </citation>
    <scope>NUCLEOTIDE SEQUENCE [LARGE SCALE GENOMIC DNA]</scope>
</reference>
<dbReference type="Proteomes" id="UP000288216">
    <property type="component" value="Unassembled WGS sequence"/>
</dbReference>
<keyword evidence="3" id="KW-1185">Reference proteome</keyword>
<organism evidence="2 3">
    <name type="scientific">Scyliorhinus torazame</name>
    <name type="common">Cloudy catshark</name>
    <name type="synonym">Catulus torazame</name>
    <dbReference type="NCBI Taxonomy" id="75743"/>
    <lineage>
        <taxon>Eukaryota</taxon>
        <taxon>Metazoa</taxon>
        <taxon>Chordata</taxon>
        <taxon>Craniata</taxon>
        <taxon>Vertebrata</taxon>
        <taxon>Chondrichthyes</taxon>
        <taxon>Elasmobranchii</taxon>
        <taxon>Galeomorphii</taxon>
        <taxon>Galeoidea</taxon>
        <taxon>Carcharhiniformes</taxon>
        <taxon>Scyliorhinidae</taxon>
        <taxon>Scyliorhinus</taxon>
    </lineage>
</organism>
<name>A0A401NN03_SCYTO</name>